<dbReference type="AlphaFoldDB" id="A0A009IHR9"/>
<evidence type="ECO:0000313" key="3">
    <source>
        <dbReference type="Proteomes" id="UP000020595"/>
    </source>
</evidence>
<keyword evidence="1" id="KW-0812">Transmembrane</keyword>
<proteinExistence type="predicted"/>
<organism evidence="2 3">
    <name type="scientific">Acinetobacter baumannii (strain 1295743)</name>
    <dbReference type="NCBI Taxonomy" id="1310613"/>
    <lineage>
        <taxon>Bacteria</taxon>
        <taxon>Pseudomonadati</taxon>
        <taxon>Pseudomonadota</taxon>
        <taxon>Gammaproteobacteria</taxon>
        <taxon>Moraxellales</taxon>
        <taxon>Moraxellaceae</taxon>
        <taxon>Acinetobacter</taxon>
        <taxon>Acinetobacter calcoaceticus/baumannii complex</taxon>
    </lineage>
</organism>
<reference evidence="2 3" key="1">
    <citation type="submission" date="2014-02" db="EMBL/GenBank/DDBJ databases">
        <title>Comparative genomics and transcriptomics to identify genetic mechanisms underlying the emergence of carbapenem resistant Acinetobacter baumannii (CRAb).</title>
        <authorList>
            <person name="Harris A.D."/>
            <person name="Johnson K.J."/>
            <person name="George J."/>
            <person name="Shefchek K."/>
            <person name="Daugherty S.C."/>
            <person name="Parankush S."/>
            <person name="Sadzewicz L."/>
            <person name="Tallon L."/>
            <person name="Sengamalay N."/>
            <person name="Hazen T.H."/>
            <person name="Rasko D.A."/>
        </authorList>
    </citation>
    <scope>NUCLEOTIDE SEQUENCE [LARGE SCALE GENOMIC DNA]</scope>
    <source>
        <strain evidence="2 3">1295743</strain>
    </source>
</reference>
<comment type="caution">
    <text evidence="2">The sequence shown here is derived from an EMBL/GenBank/DDBJ whole genome shotgun (WGS) entry which is preliminary data.</text>
</comment>
<gene>
    <name evidence="2" type="ORF">J512_4093</name>
</gene>
<dbReference type="RefSeq" id="WP_032051887.1">
    <property type="nucleotide sequence ID" value="NZ_JEWH01000097.1"/>
</dbReference>
<protein>
    <recommendedName>
        <fullName evidence="4">DUF2523 domain-containing protein</fullName>
    </recommendedName>
</protein>
<evidence type="ECO:0000256" key="1">
    <source>
        <dbReference type="SAM" id="Phobius"/>
    </source>
</evidence>
<dbReference type="InterPro" id="IPR019670">
    <property type="entry name" value="DUF2523"/>
</dbReference>
<evidence type="ECO:0000313" key="2">
    <source>
        <dbReference type="EMBL" id="EXB03408.1"/>
    </source>
</evidence>
<keyword evidence="1" id="KW-1133">Transmembrane helix</keyword>
<dbReference type="Proteomes" id="UP000020595">
    <property type="component" value="Unassembled WGS sequence"/>
</dbReference>
<evidence type="ECO:0008006" key="4">
    <source>
        <dbReference type="Google" id="ProtNLM"/>
    </source>
</evidence>
<feature type="transmembrane region" description="Helical" evidence="1">
    <location>
        <begin position="20"/>
        <end position="44"/>
    </location>
</feature>
<keyword evidence="1" id="KW-0472">Membrane</keyword>
<dbReference type="EMBL" id="JEWH01000097">
    <property type="protein sequence ID" value="EXB03408.1"/>
    <property type="molecule type" value="Genomic_DNA"/>
</dbReference>
<sequence>MPMFLAILAEWLLKNAVQKILIGAGLSVVSYLGTMTAIRAAFAAQLNSVNTLAPDLLALMGIYGIDHVLSSFISAGLFVLTLNSGKLFLRKAT</sequence>
<name>A0A009IHR9_ACIB9</name>
<dbReference type="Pfam" id="PF10734">
    <property type="entry name" value="DUF2523"/>
    <property type="match status" value="1"/>
</dbReference>
<feature type="transmembrane region" description="Helical" evidence="1">
    <location>
        <begin position="56"/>
        <end position="82"/>
    </location>
</feature>
<dbReference type="PATRIC" id="fig|1310613.3.peg.3905"/>
<accession>A0A009IHR9</accession>